<accession>A0A2P2P0W2</accession>
<protein>
    <submittedName>
        <fullName evidence="1">Uncharacterized protein</fullName>
    </submittedName>
</protein>
<evidence type="ECO:0000313" key="1">
    <source>
        <dbReference type="EMBL" id="MBX48358.1"/>
    </source>
</evidence>
<proteinExistence type="predicted"/>
<organism evidence="1">
    <name type="scientific">Rhizophora mucronata</name>
    <name type="common">Asiatic mangrove</name>
    <dbReference type="NCBI Taxonomy" id="61149"/>
    <lineage>
        <taxon>Eukaryota</taxon>
        <taxon>Viridiplantae</taxon>
        <taxon>Streptophyta</taxon>
        <taxon>Embryophyta</taxon>
        <taxon>Tracheophyta</taxon>
        <taxon>Spermatophyta</taxon>
        <taxon>Magnoliopsida</taxon>
        <taxon>eudicotyledons</taxon>
        <taxon>Gunneridae</taxon>
        <taxon>Pentapetalae</taxon>
        <taxon>rosids</taxon>
        <taxon>fabids</taxon>
        <taxon>Malpighiales</taxon>
        <taxon>Rhizophoraceae</taxon>
        <taxon>Rhizophora</taxon>
    </lineage>
</organism>
<sequence>MCPTYAIVQGFASYNHYARGSTALAMTRYTVLMTRHIVITTRCNFPQIQVINWLTLWT</sequence>
<reference evidence="1" key="1">
    <citation type="submission" date="2018-02" db="EMBL/GenBank/DDBJ databases">
        <title>Rhizophora mucronata_Transcriptome.</title>
        <authorList>
            <person name="Meera S.P."/>
            <person name="Sreeshan A."/>
            <person name="Augustine A."/>
        </authorList>
    </citation>
    <scope>NUCLEOTIDE SEQUENCE</scope>
    <source>
        <tissue evidence="1">Leaf</tissue>
    </source>
</reference>
<name>A0A2P2P0W2_RHIMU</name>
<dbReference type="EMBL" id="GGEC01067874">
    <property type="protein sequence ID" value="MBX48358.1"/>
    <property type="molecule type" value="Transcribed_RNA"/>
</dbReference>
<dbReference type="AlphaFoldDB" id="A0A2P2P0W2"/>